<dbReference type="EMBL" id="JAPKMY010000001">
    <property type="protein sequence ID" value="MCX5466501.1"/>
    <property type="molecule type" value="Genomic_DNA"/>
</dbReference>
<dbReference type="RefSeq" id="WP_266129019.1">
    <property type="nucleotide sequence ID" value="NZ_JAPKMY010000001.1"/>
</dbReference>
<proteinExistence type="predicted"/>
<comment type="caution">
    <text evidence="1">The sequence shown here is derived from an EMBL/GenBank/DDBJ whole genome shotgun (WGS) entry which is preliminary data.</text>
</comment>
<reference evidence="1" key="1">
    <citation type="submission" date="2022-11" db="EMBL/GenBank/DDBJ databases">
        <title>Biodiversity and phylogenetic relationships of bacteria.</title>
        <authorList>
            <person name="Machado R.A.R."/>
            <person name="Bhat A."/>
            <person name="Loulou A."/>
            <person name="Kallel S."/>
        </authorList>
    </citation>
    <scope>NUCLEOTIDE SEQUENCE</scope>
    <source>
        <strain evidence="1">A-IN1</strain>
    </source>
</reference>
<dbReference type="InterPro" id="IPR006522">
    <property type="entry name" value="Phage_virion_morphogenesis"/>
</dbReference>
<organism evidence="1 2">
    <name type="scientific">Acinetobacter nematophilus</name>
    <dbReference type="NCBI Taxonomy" id="2994642"/>
    <lineage>
        <taxon>Bacteria</taxon>
        <taxon>Pseudomonadati</taxon>
        <taxon>Pseudomonadota</taxon>
        <taxon>Gammaproteobacteria</taxon>
        <taxon>Moraxellales</taxon>
        <taxon>Moraxellaceae</taxon>
        <taxon>Acinetobacter</taxon>
    </lineage>
</organism>
<keyword evidence="2" id="KW-1185">Reference proteome</keyword>
<evidence type="ECO:0000313" key="2">
    <source>
        <dbReference type="Proteomes" id="UP001146019"/>
    </source>
</evidence>
<sequence length="180" mass="19524">MIKYEFASGLALNLIDHVESTLNHPNVLLADLGEYAVQSTQERFRTSTAPDGSKWQANSESTYLGILGDKHSDAEGRLNSKGINRVASKRPLYGQGTLMDSIHYQVSGDLLLVGSNLIYAATHQFGATIKPKNGKTLSWKIGGQSVFAKKVTIPARAYLGISIADEAEMYAIVEDHLLGS</sequence>
<dbReference type="Pfam" id="PF05069">
    <property type="entry name" value="Phage_tail_S"/>
    <property type="match status" value="1"/>
</dbReference>
<name>A0A9X3DR46_9GAMM</name>
<accession>A0A9X3DR46</accession>
<dbReference type="AlphaFoldDB" id="A0A9X3DR46"/>
<protein>
    <submittedName>
        <fullName evidence="1">Phage virion morphogenesis protein</fullName>
    </submittedName>
</protein>
<evidence type="ECO:0000313" key="1">
    <source>
        <dbReference type="EMBL" id="MCX5466501.1"/>
    </source>
</evidence>
<gene>
    <name evidence="1" type="ORF">OSH00_01975</name>
</gene>
<dbReference type="Proteomes" id="UP001146019">
    <property type="component" value="Unassembled WGS sequence"/>
</dbReference>